<evidence type="ECO:0000313" key="7">
    <source>
        <dbReference type="EMBL" id="GAW81251.1"/>
    </source>
</evidence>
<evidence type="ECO:0000256" key="2">
    <source>
        <dbReference type="ARBA" id="ARBA00022692"/>
    </source>
</evidence>
<dbReference type="RefSeq" id="XP_028543840.1">
    <property type="nucleotide sequence ID" value="XM_028688039.1"/>
</dbReference>
<keyword evidence="5" id="KW-0496">Mitochondrion</keyword>
<dbReference type="EMBL" id="BDQF01000011">
    <property type="protein sequence ID" value="GAW81251.1"/>
    <property type="molecule type" value="Genomic_DNA"/>
</dbReference>
<dbReference type="GO" id="GO:0005743">
    <property type="term" value="C:mitochondrial inner membrane"/>
    <property type="evidence" value="ECO:0007669"/>
    <property type="project" value="UniProtKB-SubCell"/>
</dbReference>
<comment type="caution">
    <text evidence="7">The sequence shown here is derived from an EMBL/GenBank/DDBJ whole genome shotgun (WGS) entry which is preliminary data.</text>
</comment>
<dbReference type="Pfam" id="PF02104">
    <property type="entry name" value="SURF1"/>
    <property type="match status" value="1"/>
</dbReference>
<comment type="similarity">
    <text evidence="5">Belongs to the SURF1 family.</text>
</comment>
<feature type="coiled-coil region" evidence="6">
    <location>
        <begin position="263"/>
        <end position="290"/>
    </location>
</feature>
<organism evidence="7 8">
    <name type="scientific">Plasmodium gonderi</name>
    <dbReference type="NCBI Taxonomy" id="77519"/>
    <lineage>
        <taxon>Eukaryota</taxon>
        <taxon>Sar</taxon>
        <taxon>Alveolata</taxon>
        <taxon>Apicomplexa</taxon>
        <taxon>Aconoidasida</taxon>
        <taxon>Haemosporida</taxon>
        <taxon>Plasmodiidae</taxon>
        <taxon>Plasmodium</taxon>
        <taxon>Plasmodium (Plasmodium)</taxon>
    </lineage>
</organism>
<reference evidence="8" key="1">
    <citation type="submission" date="2017-04" db="EMBL/GenBank/DDBJ databases">
        <title>Plasmodium gonderi genome.</title>
        <authorList>
            <person name="Arisue N."/>
            <person name="Honma H."/>
            <person name="Kawai S."/>
            <person name="Tougan T."/>
            <person name="Tanabe K."/>
            <person name="Horii T."/>
        </authorList>
    </citation>
    <scope>NUCLEOTIDE SEQUENCE [LARGE SCALE GENOMIC DNA]</scope>
    <source>
        <strain evidence="8">ATCC 30045</strain>
    </source>
</reference>
<proteinExistence type="inferred from homology"/>
<accession>A0A1Y1JFE7</accession>
<gene>
    <name evidence="7" type="ORF">PGO_100040</name>
</gene>
<evidence type="ECO:0000256" key="1">
    <source>
        <dbReference type="ARBA" id="ARBA00004370"/>
    </source>
</evidence>
<keyword evidence="5" id="KW-0999">Mitochondrion inner membrane</keyword>
<evidence type="ECO:0000256" key="5">
    <source>
        <dbReference type="RuleBase" id="RU363076"/>
    </source>
</evidence>
<evidence type="ECO:0000256" key="3">
    <source>
        <dbReference type="ARBA" id="ARBA00022989"/>
    </source>
</evidence>
<evidence type="ECO:0000256" key="4">
    <source>
        <dbReference type="ARBA" id="ARBA00023136"/>
    </source>
</evidence>
<dbReference type="PANTHER" id="PTHR23427:SF2">
    <property type="entry name" value="SURFEIT LOCUS PROTEIN 1"/>
    <property type="match status" value="1"/>
</dbReference>
<dbReference type="OMA" id="YYYVICP"/>
<keyword evidence="2 5" id="KW-0812">Transmembrane</keyword>
<keyword evidence="4 5" id="KW-0472">Membrane</keyword>
<dbReference type="InterPro" id="IPR002994">
    <property type="entry name" value="Surf1/Shy1"/>
</dbReference>
<comment type="subcellular location">
    <subcellularLocation>
        <location evidence="1">Membrane</location>
    </subcellularLocation>
    <subcellularLocation>
        <location evidence="5">Mitochondrion inner membrane</location>
        <topology evidence="5">Multi-pass membrane protein</topology>
    </subcellularLocation>
</comment>
<dbReference type="OrthoDB" id="10040024at2759"/>
<dbReference type="GeneID" id="39747970"/>
<sequence>MPFLNNVLNVKELVYKLNSTNFLCTWKTCKLHIECVQHTYIECNNVKKTYINSLLKRTHRKRLLLFSKGEKYVFAVKGKKMHNAKSRKRKNKFASKWRNKYLLHKVHIDLLNEELKNVEKKINGKCMDKITDKEISVAHFKYPSQKLYKASEEEINLINKSERQYYLPLECENSTIIRLINIKNKVSSPIFRCVRNSRFGLRKNERIFFFFYSSLICSFCFLMGLWQYKKVGKKKFLIDYILHNLNKPIIGLGDSNFPWYDDFSTLKKNSKNFNQNLVQYENENDFLRSVNVLNAFFRVLSFYEQIKVFHNQIFRKMDKLNHNSESEIDMREIHVQNDDVRISNSDIRNEERNKLTIDLENVHNVHEWMSRIRNENFAISFWRKFFKKDVTEDELKKIVIEKYKYRRVQLTGVLDTTNEFYVGPKLQEQSKKKNYYYVICPIFLKNGKCILVNRGLISEEILVEKKKEMPKVVTIRGVLDPGELYESSFKKIKNFSNKNVYSNYLYYYNVEEICHHANISHFKGSTFFIANIYDIIVHEDYNNDIIKDHYSNWNKDGTNLLDSHMCKLNGITINDMDRESQERIKRLLKVGDNCKSGINNRNETYSSVQNGKPFRYDEHFIHKKKREYYKFYADETTHFNYACQWFLFSFVFSTISVFKFLQFKKWVF</sequence>
<dbReference type="AlphaFoldDB" id="A0A1Y1JFE7"/>
<evidence type="ECO:0000313" key="8">
    <source>
        <dbReference type="Proteomes" id="UP000195521"/>
    </source>
</evidence>
<evidence type="ECO:0000256" key="6">
    <source>
        <dbReference type="SAM" id="Coils"/>
    </source>
</evidence>
<protein>
    <recommendedName>
        <fullName evidence="5">SURF1-like protein</fullName>
    </recommendedName>
</protein>
<name>A0A1Y1JFE7_PLAGO</name>
<dbReference type="Proteomes" id="UP000195521">
    <property type="component" value="Unassembled WGS sequence"/>
</dbReference>
<feature type="transmembrane region" description="Helical" evidence="5">
    <location>
        <begin position="645"/>
        <end position="661"/>
    </location>
</feature>
<feature type="transmembrane region" description="Helical" evidence="5">
    <location>
        <begin position="207"/>
        <end position="228"/>
    </location>
</feature>
<dbReference type="PANTHER" id="PTHR23427">
    <property type="entry name" value="SURFEIT LOCUS PROTEIN"/>
    <property type="match status" value="1"/>
</dbReference>
<comment type="function">
    <text evidence="5">Probably involved in the biogenesis of the COX complex.</text>
</comment>
<keyword evidence="6" id="KW-0175">Coiled coil</keyword>
<dbReference type="InterPro" id="IPR045214">
    <property type="entry name" value="Surf1/Surf4"/>
</dbReference>
<keyword evidence="8" id="KW-1185">Reference proteome</keyword>
<keyword evidence="3 5" id="KW-1133">Transmembrane helix</keyword>